<dbReference type="Proteomes" id="UP000283522">
    <property type="component" value="Unassembled WGS sequence"/>
</dbReference>
<dbReference type="PANTHER" id="PTHR43245">
    <property type="entry name" value="BIFUNCTIONAL POLYMYXIN RESISTANCE PROTEIN ARNA"/>
    <property type="match status" value="1"/>
</dbReference>
<dbReference type="InterPro" id="IPR001509">
    <property type="entry name" value="Epimerase_deHydtase"/>
</dbReference>
<reference evidence="2 3" key="1">
    <citation type="submission" date="2018-09" db="EMBL/GenBank/DDBJ databases">
        <authorList>
            <person name="Wang X."/>
            <person name="Du Z."/>
        </authorList>
    </citation>
    <scope>NUCLEOTIDE SEQUENCE [LARGE SCALE GENOMIC DNA]</scope>
    <source>
        <strain evidence="2 3">N3</strain>
    </source>
</reference>
<accession>A0A418PM84</accession>
<sequence length="294" mass="31967">MKILITGGTGFLGKILVHELKKSHEVISLGRGSLNQISYDLSKEIPAIPQVDMIIHAAGKAHVIPKSEAQKKEFFEVNLAGTANLLKGISNVPRSLVFISTVAVYGLEKGEEIAENSPLLGETPYAKSKLEAENLVREWGVTNRVNILILRLPLIVGPNPPGNLGAMVSALKKGYYRRMGEGSARKSMVLAEDIAKALPDWMGLSGTYNLTDGIHPSMAQLDVALAGKLGKTVKTLPLWPLKTLAKIGDLIPGFPLNSYRLDKLSHSLTFSDQKAQVELKWSPRSVLENFDPSI</sequence>
<evidence type="ECO:0000259" key="1">
    <source>
        <dbReference type="Pfam" id="PF01370"/>
    </source>
</evidence>
<protein>
    <submittedName>
        <fullName evidence="2">NAD-dependent epimerase/dehydratase family protein</fullName>
    </submittedName>
</protein>
<evidence type="ECO:0000313" key="3">
    <source>
        <dbReference type="Proteomes" id="UP000283522"/>
    </source>
</evidence>
<dbReference type="Gene3D" id="3.40.50.720">
    <property type="entry name" value="NAD(P)-binding Rossmann-like Domain"/>
    <property type="match status" value="1"/>
</dbReference>
<proteinExistence type="predicted"/>
<dbReference type="InterPro" id="IPR050177">
    <property type="entry name" value="Lipid_A_modif_metabolic_enz"/>
</dbReference>
<dbReference type="EMBL" id="QXML01000015">
    <property type="protein sequence ID" value="RIW12257.1"/>
    <property type="molecule type" value="Genomic_DNA"/>
</dbReference>
<dbReference type="Pfam" id="PF01370">
    <property type="entry name" value="Epimerase"/>
    <property type="match status" value="1"/>
</dbReference>
<dbReference type="InterPro" id="IPR036291">
    <property type="entry name" value="NAD(P)-bd_dom_sf"/>
</dbReference>
<organism evidence="2 3">
    <name type="scientific">Algoriphagus lacus</name>
    <dbReference type="NCBI Taxonomy" id="2056311"/>
    <lineage>
        <taxon>Bacteria</taxon>
        <taxon>Pseudomonadati</taxon>
        <taxon>Bacteroidota</taxon>
        <taxon>Cytophagia</taxon>
        <taxon>Cytophagales</taxon>
        <taxon>Cyclobacteriaceae</taxon>
        <taxon>Algoriphagus</taxon>
    </lineage>
</organism>
<keyword evidence="3" id="KW-1185">Reference proteome</keyword>
<gene>
    <name evidence="2" type="ORF">D0X99_19435</name>
</gene>
<dbReference type="SUPFAM" id="SSF51735">
    <property type="entry name" value="NAD(P)-binding Rossmann-fold domains"/>
    <property type="match status" value="1"/>
</dbReference>
<evidence type="ECO:0000313" key="2">
    <source>
        <dbReference type="EMBL" id="RIW12257.1"/>
    </source>
</evidence>
<dbReference type="OrthoDB" id="1490291at2"/>
<feature type="domain" description="NAD-dependent epimerase/dehydratase" evidence="1">
    <location>
        <begin position="3"/>
        <end position="198"/>
    </location>
</feature>
<comment type="caution">
    <text evidence="2">The sequence shown here is derived from an EMBL/GenBank/DDBJ whole genome shotgun (WGS) entry which is preliminary data.</text>
</comment>
<name>A0A418PM84_9BACT</name>
<dbReference type="AlphaFoldDB" id="A0A418PM84"/>
<dbReference type="RefSeq" id="WP_119479541.1">
    <property type="nucleotide sequence ID" value="NZ_QXML01000015.1"/>
</dbReference>